<dbReference type="EMBL" id="QGKW02001911">
    <property type="protein sequence ID" value="KAF2566220.1"/>
    <property type="molecule type" value="Genomic_DNA"/>
</dbReference>
<sequence length="76" mass="8204">MSFAFGSISTAIGDGEYASAFDMPELLDKLQGADRHDQGASRLAKLCNIIGEDKDSAYMLPGLQDHLCSTCSKQDF</sequence>
<accession>A0A8S9I8X2</accession>
<gene>
    <name evidence="1" type="ORF">F2Q68_00026964</name>
</gene>
<proteinExistence type="predicted"/>
<comment type="caution">
    <text evidence="1">The sequence shown here is derived from an EMBL/GenBank/DDBJ whole genome shotgun (WGS) entry which is preliminary data.</text>
</comment>
<reference evidence="1" key="1">
    <citation type="submission" date="2019-12" db="EMBL/GenBank/DDBJ databases">
        <title>Genome sequencing and annotation of Brassica cretica.</title>
        <authorList>
            <person name="Studholme D.J."/>
            <person name="Sarris P.F."/>
        </authorList>
    </citation>
    <scope>NUCLEOTIDE SEQUENCE</scope>
    <source>
        <strain evidence="1">PFS-001/15</strain>
        <tissue evidence="1">Leaf</tissue>
    </source>
</reference>
<organism evidence="1 2">
    <name type="scientific">Brassica cretica</name>
    <name type="common">Mustard</name>
    <dbReference type="NCBI Taxonomy" id="69181"/>
    <lineage>
        <taxon>Eukaryota</taxon>
        <taxon>Viridiplantae</taxon>
        <taxon>Streptophyta</taxon>
        <taxon>Embryophyta</taxon>
        <taxon>Tracheophyta</taxon>
        <taxon>Spermatophyta</taxon>
        <taxon>Magnoliopsida</taxon>
        <taxon>eudicotyledons</taxon>
        <taxon>Gunneridae</taxon>
        <taxon>Pentapetalae</taxon>
        <taxon>rosids</taxon>
        <taxon>malvids</taxon>
        <taxon>Brassicales</taxon>
        <taxon>Brassicaceae</taxon>
        <taxon>Brassiceae</taxon>
        <taxon>Brassica</taxon>
    </lineage>
</organism>
<name>A0A8S9I8X2_BRACR</name>
<dbReference type="Proteomes" id="UP000712281">
    <property type="component" value="Unassembled WGS sequence"/>
</dbReference>
<evidence type="ECO:0000313" key="1">
    <source>
        <dbReference type="EMBL" id="KAF2566220.1"/>
    </source>
</evidence>
<protein>
    <submittedName>
        <fullName evidence="1">Uncharacterized protein</fullName>
    </submittedName>
</protein>
<dbReference type="AlphaFoldDB" id="A0A8S9I8X2"/>
<evidence type="ECO:0000313" key="2">
    <source>
        <dbReference type="Proteomes" id="UP000712281"/>
    </source>
</evidence>